<protein>
    <recommendedName>
        <fullName evidence="3">Carboxylesterase type B domain-containing protein</fullName>
    </recommendedName>
</protein>
<keyword evidence="2" id="KW-0325">Glycoprotein</keyword>
<dbReference type="Proteomes" id="UP001159363">
    <property type="component" value="Chromosome 11"/>
</dbReference>
<sequence>MYLNAWGPSVDGVVVLSEDEWQPTHEQYAVVLGVGTSEAAHLFPEEDLRAGFEAERRDVLLRAYVRAAYSHHLAEIFYTVSNEYTEWDRTALHPANTRDATLAALSDARYVAPVVATADLFAVAPSPAYFCVFDHPQVRISLCRDHAYITNTQSS</sequence>
<reference evidence="4 5" key="1">
    <citation type="submission" date="2023-02" db="EMBL/GenBank/DDBJ databases">
        <title>LHISI_Scaffold_Assembly.</title>
        <authorList>
            <person name="Stuart O.P."/>
            <person name="Cleave R."/>
            <person name="Magrath M.J.L."/>
            <person name="Mikheyev A.S."/>
        </authorList>
    </citation>
    <scope>NUCLEOTIDE SEQUENCE [LARGE SCALE GENOMIC DNA]</scope>
    <source>
        <strain evidence="4">Daus_M_001</strain>
        <tissue evidence="4">Leg muscle</tissue>
    </source>
</reference>
<dbReference type="Gene3D" id="3.40.50.1820">
    <property type="entry name" value="alpha/beta hydrolase"/>
    <property type="match status" value="1"/>
</dbReference>
<evidence type="ECO:0000313" key="5">
    <source>
        <dbReference type="Proteomes" id="UP001159363"/>
    </source>
</evidence>
<evidence type="ECO:0000256" key="2">
    <source>
        <dbReference type="ARBA" id="ARBA00023180"/>
    </source>
</evidence>
<dbReference type="Pfam" id="PF00135">
    <property type="entry name" value="COesterase"/>
    <property type="match status" value="1"/>
</dbReference>
<accession>A0ABQ9GF18</accession>
<dbReference type="SUPFAM" id="SSF53474">
    <property type="entry name" value="alpha/beta-Hydrolases"/>
    <property type="match status" value="1"/>
</dbReference>
<gene>
    <name evidence="4" type="ORF">PR048_027285</name>
</gene>
<name>A0ABQ9GF18_9NEOP</name>
<comment type="caution">
    <text evidence="4">The sequence shown here is derived from an EMBL/GenBank/DDBJ whole genome shotgun (WGS) entry which is preliminary data.</text>
</comment>
<keyword evidence="5" id="KW-1185">Reference proteome</keyword>
<proteinExistence type="inferred from homology"/>
<dbReference type="EMBL" id="JARBHB010000012">
    <property type="protein sequence ID" value="KAJ8870983.1"/>
    <property type="molecule type" value="Genomic_DNA"/>
</dbReference>
<dbReference type="InterPro" id="IPR002018">
    <property type="entry name" value="CarbesteraseB"/>
</dbReference>
<dbReference type="InterPro" id="IPR051093">
    <property type="entry name" value="Neuroligin/BSAL"/>
</dbReference>
<organism evidence="4 5">
    <name type="scientific">Dryococelus australis</name>
    <dbReference type="NCBI Taxonomy" id="614101"/>
    <lineage>
        <taxon>Eukaryota</taxon>
        <taxon>Metazoa</taxon>
        <taxon>Ecdysozoa</taxon>
        <taxon>Arthropoda</taxon>
        <taxon>Hexapoda</taxon>
        <taxon>Insecta</taxon>
        <taxon>Pterygota</taxon>
        <taxon>Neoptera</taxon>
        <taxon>Polyneoptera</taxon>
        <taxon>Phasmatodea</taxon>
        <taxon>Verophasmatodea</taxon>
        <taxon>Anareolatae</taxon>
        <taxon>Phasmatidae</taxon>
        <taxon>Eurycanthinae</taxon>
        <taxon>Dryococelus</taxon>
    </lineage>
</organism>
<comment type="similarity">
    <text evidence="1">Belongs to the type-B carboxylesterase/lipase family.</text>
</comment>
<evidence type="ECO:0000313" key="4">
    <source>
        <dbReference type="EMBL" id="KAJ8870983.1"/>
    </source>
</evidence>
<dbReference type="PANTHER" id="PTHR43903">
    <property type="entry name" value="NEUROLIGIN"/>
    <property type="match status" value="1"/>
</dbReference>
<feature type="domain" description="Carboxylesterase type B" evidence="3">
    <location>
        <begin position="5"/>
        <end position="137"/>
    </location>
</feature>
<evidence type="ECO:0000259" key="3">
    <source>
        <dbReference type="Pfam" id="PF00135"/>
    </source>
</evidence>
<evidence type="ECO:0000256" key="1">
    <source>
        <dbReference type="ARBA" id="ARBA00005964"/>
    </source>
</evidence>
<dbReference type="InterPro" id="IPR029058">
    <property type="entry name" value="AB_hydrolase_fold"/>
</dbReference>